<dbReference type="InterPro" id="IPR036390">
    <property type="entry name" value="WH_DNA-bd_sf"/>
</dbReference>
<evidence type="ECO:0000256" key="2">
    <source>
        <dbReference type="ARBA" id="ARBA00023015"/>
    </source>
</evidence>
<dbReference type="InterPro" id="IPR000847">
    <property type="entry name" value="LysR_HTH_N"/>
</dbReference>
<reference evidence="6 9" key="1">
    <citation type="submission" date="2023-07" db="EMBL/GenBank/DDBJ databases">
        <authorList>
            <person name="Peeters C."/>
        </authorList>
    </citation>
    <scope>NUCLEOTIDE SEQUENCE</scope>
    <source>
        <strain evidence="7 9">R-77569</strain>
        <strain evidence="6">R-77591</strain>
    </source>
</reference>
<dbReference type="Gene3D" id="3.40.190.10">
    <property type="entry name" value="Periplasmic binding protein-like II"/>
    <property type="match status" value="2"/>
</dbReference>
<evidence type="ECO:0000256" key="1">
    <source>
        <dbReference type="ARBA" id="ARBA00009437"/>
    </source>
</evidence>
<dbReference type="InterPro" id="IPR050389">
    <property type="entry name" value="LysR-type_TF"/>
</dbReference>
<dbReference type="AlphaFoldDB" id="A0AAD2EIL4"/>
<sequence>MTNPLQRVDLNLLVTLHALMTERHISRAAVRLHKSQPAVSHALAHLRELFGDPLLVRRGGKLELTARARELSQPLEDVLAQLGALLAPPAFDASEARRVFRLVMSDYGARTVLPGLMRRLRAEAPGIDLVVTQSTREMMQLQVLDGEVDLALGVFPSPPPELLAQTLFTDTFACAADASTLPACGTLTLEAWLARPHALVAMRGGVDNEIDRALARLGRTRRIAITLPHWGVANEVIAGTDLVLTVARRNLDRLDGDARLRVFAAPFPIEPFAFGHLWHPRRQNDPAHQWLRGVIADVVRAPAPS</sequence>
<keyword evidence="3" id="KW-0238">DNA-binding</keyword>
<dbReference type="EMBL" id="CATVXE010000011">
    <property type="protein sequence ID" value="CAJ0685519.1"/>
    <property type="molecule type" value="Genomic_DNA"/>
</dbReference>
<evidence type="ECO:0000313" key="8">
    <source>
        <dbReference type="Proteomes" id="UP001190002"/>
    </source>
</evidence>
<evidence type="ECO:0000256" key="4">
    <source>
        <dbReference type="ARBA" id="ARBA00023163"/>
    </source>
</evidence>
<name>A0AAD2EIL4_9RALS</name>
<dbReference type="Pfam" id="PF00126">
    <property type="entry name" value="HTH_1"/>
    <property type="match status" value="1"/>
</dbReference>
<evidence type="ECO:0000313" key="6">
    <source>
        <dbReference type="EMBL" id="CAJ0685519.1"/>
    </source>
</evidence>
<comment type="similarity">
    <text evidence="1">Belongs to the LysR transcriptional regulatory family.</text>
</comment>
<evidence type="ECO:0000256" key="3">
    <source>
        <dbReference type="ARBA" id="ARBA00023125"/>
    </source>
</evidence>
<accession>A0AAD2EIL4</accession>
<proteinExistence type="inferred from homology"/>
<dbReference type="SUPFAM" id="SSF53850">
    <property type="entry name" value="Periplasmic binding protein-like II"/>
    <property type="match status" value="1"/>
</dbReference>
<evidence type="ECO:0000313" key="7">
    <source>
        <dbReference type="EMBL" id="CAJ0848239.1"/>
    </source>
</evidence>
<dbReference type="GO" id="GO:0003700">
    <property type="term" value="F:DNA-binding transcription factor activity"/>
    <property type="evidence" value="ECO:0007669"/>
    <property type="project" value="InterPro"/>
</dbReference>
<dbReference type="Gene3D" id="1.10.10.10">
    <property type="entry name" value="Winged helix-like DNA-binding domain superfamily/Winged helix DNA-binding domain"/>
    <property type="match status" value="1"/>
</dbReference>
<keyword evidence="9" id="KW-1185">Reference proteome</keyword>
<dbReference type="CDD" id="cd08465">
    <property type="entry name" value="PBP2_ToxR"/>
    <property type="match status" value="1"/>
</dbReference>
<dbReference type="Proteomes" id="UP001190002">
    <property type="component" value="Unassembled WGS sequence"/>
</dbReference>
<dbReference type="SUPFAM" id="SSF46785">
    <property type="entry name" value="Winged helix' DNA-binding domain"/>
    <property type="match status" value="1"/>
</dbReference>
<dbReference type="InterPro" id="IPR005119">
    <property type="entry name" value="LysR_subst-bd"/>
</dbReference>
<dbReference type="EMBL" id="CAUDKV010000001">
    <property type="protein sequence ID" value="CAJ0848239.1"/>
    <property type="molecule type" value="Genomic_DNA"/>
</dbReference>
<dbReference type="Pfam" id="PF03466">
    <property type="entry name" value="LysR_substrate"/>
    <property type="match status" value="1"/>
</dbReference>
<dbReference type="GO" id="GO:0003677">
    <property type="term" value="F:DNA binding"/>
    <property type="evidence" value="ECO:0007669"/>
    <property type="project" value="UniProtKB-KW"/>
</dbReference>
<keyword evidence="4" id="KW-0804">Transcription</keyword>
<comment type="caution">
    <text evidence="6">The sequence shown here is derived from an EMBL/GenBank/DDBJ whole genome shotgun (WGS) entry which is preliminary data.</text>
</comment>
<dbReference type="RefSeq" id="WP_104566605.1">
    <property type="nucleotide sequence ID" value="NZ_CATVXE010000011.1"/>
</dbReference>
<evidence type="ECO:0000259" key="5">
    <source>
        <dbReference type="PROSITE" id="PS50931"/>
    </source>
</evidence>
<gene>
    <name evidence="6" type="primary">nodD2</name>
    <name evidence="7" type="ORF">R77569_00012</name>
    <name evidence="6" type="ORF">R77591_02724</name>
</gene>
<organism evidence="6 8">
    <name type="scientific">Ralstonia mannitolilytica</name>
    <dbReference type="NCBI Taxonomy" id="105219"/>
    <lineage>
        <taxon>Bacteria</taxon>
        <taxon>Pseudomonadati</taxon>
        <taxon>Pseudomonadota</taxon>
        <taxon>Betaproteobacteria</taxon>
        <taxon>Burkholderiales</taxon>
        <taxon>Burkholderiaceae</taxon>
        <taxon>Ralstonia</taxon>
    </lineage>
</organism>
<dbReference type="InterPro" id="IPR036388">
    <property type="entry name" value="WH-like_DNA-bd_sf"/>
</dbReference>
<dbReference type="PANTHER" id="PTHR30118:SF15">
    <property type="entry name" value="TRANSCRIPTIONAL REGULATORY PROTEIN"/>
    <property type="match status" value="1"/>
</dbReference>
<keyword evidence="2" id="KW-0805">Transcription regulation</keyword>
<evidence type="ECO:0000313" key="9">
    <source>
        <dbReference type="Proteomes" id="UP001190452"/>
    </source>
</evidence>
<dbReference type="PANTHER" id="PTHR30118">
    <property type="entry name" value="HTH-TYPE TRANSCRIPTIONAL REGULATOR LEUO-RELATED"/>
    <property type="match status" value="1"/>
</dbReference>
<dbReference type="PROSITE" id="PS50931">
    <property type="entry name" value="HTH_LYSR"/>
    <property type="match status" value="1"/>
</dbReference>
<dbReference type="Proteomes" id="UP001190452">
    <property type="component" value="Unassembled WGS sequence"/>
</dbReference>
<feature type="domain" description="HTH lysR-type" evidence="5">
    <location>
        <begin position="8"/>
        <end position="65"/>
    </location>
</feature>
<protein>
    <submittedName>
        <fullName evidence="6">Nodulation protein D 2</fullName>
    </submittedName>
</protein>
<dbReference type="PRINTS" id="PR00039">
    <property type="entry name" value="HTHLYSR"/>
</dbReference>